<accession>A0AAQ4DZD6</accession>
<keyword evidence="2 6" id="KW-0964">Secreted</keyword>
<gene>
    <name evidence="8" type="ORF">V5799_005393</name>
</gene>
<evidence type="ECO:0000313" key="8">
    <source>
        <dbReference type="EMBL" id="KAK8767826.1"/>
    </source>
</evidence>
<keyword evidence="4 6" id="KW-1015">Disulfide bond</keyword>
<keyword evidence="9" id="KW-1185">Reference proteome</keyword>
<evidence type="ECO:0000256" key="7">
    <source>
        <dbReference type="SAM" id="MobiDB-lite"/>
    </source>
</evidence>
<dbReference type="Proteomes" id="UP001321473">
    <property type="component" value="Unassembled WGS sequence"/>
</dbReference>
<dbReference type="Gene3D" id="2.30.130.100">
    <property type="match status" value="1"/>
</dbReference>
<evidence type="ECO:0000256" key="6">
    <source>
        <dbReference type="RuleBase" id="RU369006"/>
    </source>
</evidence>
<feature type="region of interest" description="Disordered" evidence="7">
    <location>
        <begin position="165"/>
        <end position="188"/>
    </location>
</feature>
<evidence type="ECO:0000256" key="3">
    <source>
        <dbReference type="ARBA" id="ARBA00022729"/>
    </source>
</evidence>
<evidence type="ECO:0000256" key="4">
    <source>
        <dbReference type="ARBA" id="ARBA00023157"/>
    </source>
</evidence>
<comment type="subcellular location">
    <subcellularLocation>
        <location evidence="1 6">Secreted</location>
    </subcellularLocation>
</comment>
<dbReference type="InterPro" id="IPR045797">
    <property type="entry name" value="EVA_Class_A"/>
</dbReference>
<proteinExistence type="predicted"/>
<feature type="compositionally biased region" description="Low complexity" evidence="7">
    <location>
        <begin position="170"/>
        <end position="188"/>
    </location>
</feature>
<dbReference type="EMBL" id="JARKHS020024926">
    <property type="protein sequence ID" value="KAK8767826.1"/>
    <property type="molecule type" value="Genomic_DNA"/>
</dbReference>
<comment type="function">
    <text evidence="6">Salivary chemokine-binding protein which binds to host chemokines.</text>
</comment>
<sequence length="188" mass="19861">MHSLPSRASIFSFRIGLKLAPSLFYDETTKGVKENLTPVNAMTYATSFAVVIFLCAYQGLVGFSGSEGSNSLETEELSYDDDCLDDNSTCFIQSLNTTGEPRPVGCVLHCENSTKHLPNGTECLGIPGPAALKMQYNVSYTCAVGLCIAGVCERTGLGIGCWHDEPPPNSTNVTTTAPTTTTASTGTG</sequence>
<evidence type="ECO:0000256" key="5">
    <source>
        <dbReference type="ARBA" id="ARBA00023180"/>
    </source>
</evidence>
<evidence type="ECO:0000256" key="2">
    <source>
        <dbReference type="ARBA" id="ARBA00022525"/>
    </source>
</evidence>
<evidence type="ECO:0000256" key="1">
    <source>
        <dbReference type="ARBA" id="ARBA00004613"/>
    </source>
</evidence>
<dbReference type="GO" id="GO:0005576">
    <property type="term" value="C:extracellular region"/>
    <property type="evidence" value="ECO:0007669"/>
    <property type="project" value="UniProtKB-SubCell"/>
</dbReference>
<reference evidence="8 9" key="1">
    <citation type="journal article" date="2023" name="Arcadia Sci">
        <title>De novo assembly of a long-read Amblyomma americanum tick genome.</title>
        <authorList>
            <person name="Chou S."/>
            <person name="Poskanzer K.E."/>
            <person name="Rollins M."/>
            <person name="Thuy-Boun P.S."/>
        </authorList>
    </citation>
    <scope>NUCLEOTIDE SEQUENCE [LARGE SCALE GENOMIC DNA]</scope>
    <source>
        <strain evidence="8">F_SG_1</strain>
        <tissue evidence="8">Salivary glands</tissue>
    </source>
</reference>
<keyword evidence="3 6" id="KW-0732">Signal</keyword>
<protein>
    <recommendedName>
        <fullName evidence="6">Evasin</fullName>
    </recommendedName>
</protein>
<evidence type="ECO:0000313" key="9">
    <source>
        <dbReference type="Proteomes" id="UP001321473"/>
    </source>
</evidence>
<keyword evidence="5 6" id="KW-0325">Glycoprotein</keyword>
<dbReference type="GO" id="GO:0019957">
    <property type="term" value="F:C-C chemokine binding"/>
    <property type="evidence" value="ECO:0007669"/>
    <property type="project" value="InterPro"/>
</dbReference>
<comment type="caution">
    <text evidence="8">The sequence shown here is derived from an EMBL/GenBank/DDBJ whole genome shotgun (WGS) entry which is preliminary data.</text>
</comment>
<name>A0AAQ4DZD6_AMBAM</name>
<organism evidence="8 9">
    <name type="scientific">Amblyomma americanum</name>
    <name type="common">Lone star tick</name>
    <dbReference type="NCBI Taxonomy" id="6943"/>
    <lineage>
        <taxon>Eukaryota</taxon>
        <taxon>Metazoa</taxon>
        <taxon>Ecdysozoa</taxon>
        <taxon>Arthropoda</taxon>
        <taxon>Chelicerata</taxon>
        <taxon>Arachnida</taxon>
        <taxon>Acari</taxon>
        <taxon>Parasitiformes</taxon>
        <taxon>Ixodida</taxon>
        <taxon>Ixodoidea</taxon>
        <taxon>Ixodidae</taxon>
        <taxon>Amblyomminae</taxon>
        <taxon>Amblyomma</taxon>
    </lineage>
</organism>
<dbReference type="AlphaFoldDB" id="A0AAQ4DZD6"/>
<dbReference type="Pfam" id="PF19429">
    <property type="entry name" value="EVA_Class_A"/>
    <property type="match status" value="1"/>
</dbReference>